<dbReference type="AlphaFoldDB" id="A0A4C1TM30"/>
<dbReference type="EMBL" id="BGZK01000063">
    <property type="protein sequence ID" value="GBP14371.1"/>
    <property type="molecule type" value="Genomic_DNA"/>
</dbReference>
<dbReference type="Proteomes" id="UP000299102">
    <property type="component" value="Unassembled WGS sequence"/>
</dbReference>
<sequence length="137" mass="15766">MIIVIIRTKNRQVRVVVVPVPCGDGELSRTCKIIQSLEARPRRHPYTRVVPQLDFARTKAATRALNKLPTSSEVKMKPLYWKPFIYFPHTENIKSYGADCLHKAGLVCVGQTMSSYEELAIGFRRGWLRRHTENWGI</sequence>
<protein>
    <submittedName>
        <fullName evidence="1">Uncharacterized protein</fullName>
    </submittedName>
</protein>
<name>A0A4C1TM30_EUMVA</name>
<gene>
    <name evidence="1" type="ORF">EVAR_92363_1</name>
</gene>
<evidence type="ECO:0000313" key="2">
    <source>
        <dbReference type="Proteomes" id="UP000299102"/>
    </source>
</evidence>
<accession>A0A4C1TM30</accession>
<keyword evidence="2" id="KW-1185">Reference proteome</keyword>
<organism evidence="1 2">
    <name type="scientific">Eumeta variegata</name>
    <name type="common">Bagworm moth</name>
    <name type="synonym">Eumeta japonica</name>
    <dbReference type="NCBI Taxonomy" id="151549"/>
    <lineage>
        <taxon>Eukaryota</taxon>
        <taxon>Metazoa</taxon>
        <taxon>Ecdysozoa</taxon>
        <taxon>Arthropoda</taxon>
        <taxon>Hexapoda</taxon>
        <taxon>Insecta</taxon>
        <taxon>Pterygota</taxon>
        <taxon>Neoptera</taxon>
        <taxon>Endopterygota</taxon>
        <taxon>Lepidoptera</taxon>
        <taxon>Glossata</taxon>
        <taxon>Ditrysia</taxon>
        <taxon>Tineoidea</taxon>
        <taxon>Psychidae</taxon>
        <taxon>Oiketicinae</taxon>
        <taxon>Eumeta</taxon>
    </lineage>
</organism>
<evidence type="ECO:0000313" key="1">
    <source>
        <dbReference type="EMBL" id="GBP14371.1"/>
    </source>
</evidence>
<proteinExistence type="predicted"/>
<comment type="caution">
    <text evidence="1">The sequence shown here is derived from an EMBL/GenBank/DDBJ whole genome shotgun (WGS) entry which is preliminary data.</text>
</comment>
<reference evidence="1 2" key="1">
    <citation type="journal article" date="2019" name="Commun. Biol.">
        <title>The bagworm genome reveals a unique fibroin gene that provides high tensile strength.</title>
        <authorList>
            <person name="Kono N."/>
            <person name="Nakamura H."/>
            <person name="Ohtoshi R."/>
            <person name="Tomita M."/>
            <person name="Numata K."/>
            <person name="Arakawa K."/>
        </authorList>
    </citation>
    <scope>NUCLEOTIDE SEQUENCE [LARGE SCALE GENOMIC DNA]</scope>
</reference>